<dbReference type="InterPro" id="IPR001375">
    <property type="entry name" value="Peptidase_S9_cat"/>
</dbReference>
<dbReference type="Gene3D" id="2.140.10.30">
    <property type="entry name" value="Dipeptidylpeptidase IV, N-terminal domain"/>
    <property type="match status" value="1"/>
</dbReference>
<keyword evidence="1" id="KW-0732">Signal</keyword>
<evidence type="ECO:0000313" key="7">
    <source>
        <dbReference type="Proteomes" id="UP000396862"/>
    </source>
</evidence>
<sequence length="713" mass="82118">MQKTLKLLVAFMFIGATAFAQTRQLTLKDAIIGRYGQYNPERLHQLAWVKNSKDTYSYVEKHKLIGKNIKGKEVEYASTIQINNALRAAGQDTLKRFPSISWINPDEILFRNGNHFNLYQLNSQHIAKTISIKPEGKFADFNAKAQKVAFTLDNNLWVADENGMTAITDDQNTGIVNGQYVHRREFGITKGTFWSPKGDLLAFYRKDETMVRDYPIVDFMTREAELKPVKYPMAGMKSHHVTLGVYNCKTQKTVFLKTGKPLDHYLTNIAWGPAEKYIYIAELNRDQDDMKLNQYDATTGDFVKTLYEETSKTYVEPLHPIVFSKTNPNHFYRWSRKDGYFHVYLYDTSGKMLKQITKGPWEVTDILGFDPAEKYMYFVSTKESPIDRNIYKVQISNGKITRLDKADGTHQALLSDDGKYLLDTYQSKSVPRVTNLITNKGKVVSNLLTAANTLKDFKFGKNTIFTIKAADGKTDLYCRMILPADFDSTKKYPVIVYVYGGPHAQLVRNTWHNNARFWQYYMAQKGYIAFTVDNRGSENRGAAFENIIHRHLGINETADQMKGIDYLESLPYVDKNRIGVHGWSFGGFMTLNLMLRHPEVFKVGVAGGPVVDWKMYEVMYGERYMDTPQENPEGYKECNMLNHVSSLKGKLMLIHGAEDQTVVMQQSMQFLRECIKQQKQVDFFVYPTSEHNVHGIDRIHLMRKVSDYFLQNL</sequence>
<evidence type="ECO:0000313" key="5">
    <source>
        <dbReference type="EMBL" id="PSK81768.1"/>
    </source>
</evidence>
<dbReference type="GO" id="GO:0008239">
    <property type="term" value="F:dipeptidyl-peptidase activity"/>
    <property type="evidence" value="ECO:0007669"/>
    <property type="project" value="TreeGrafter"/>
</dbReference>
<dbReference type="Proteomes" id="UP000396862">
    <property type="component" value="Unassembled WGS sequence"/>
</dbReference>
<dbReference type="InterPro" id="IPR050278">
    <property type="entry name" value="Serine_Prot_S9B/DPPIV"/>
</dbReference>
<dbReference type="InterPro" id="IPR029058">
    <property type="entry name" value="AB_hydrolase_fold"/>
</dbReference>
<dbReference type="EMBL" id="BLAU01000001">
    <property type="protein sequence ID" value="GET21285.1"/>
    <property type="molecule type" value="Genomic_DNA"/>
</dbReference>
<dbReference type="OrthoDB" id="9812921at2"/>
<evidence type="ECO:0000256" key="1">
    <source>
        <dbReference type="SAM" id="SignalP"/>
    </source>
</evidence>
<feature type="domain" description="Dipeptidylpeptidase IV N-terminal" evidence="3">
    <location>
        <begin position="116"/>
        <end position="431"/>
    </location>
</feature>
<keyword evidence="7" id="KW-1185">Reference proteome</keyword>
<dbReference type="Gene3D" id="3.40.50.1820">
    <property type="entry name" value="alpha/beta hydrolase"/>
    <property type="match status" value="1"/>
</dbReference>
<evidence type="ECO:0000259" key="3">
    <source>
        <dbReference type="Pfam" id="PF00930"/>
    </source>
</evidence>
<dbReference type="EMBL" id="PYGC01000008">
    <property type="protein sequence ID" value="PSK81768.1"/>
    <property type="molecule type" value="Genomic_DNA"/>
</dbReference>
<protein>
    <submittedName>
        <fullName evidence="5">Dipeptidyl-peptidase-4</fullName>
    </submittedName>
    <submittedName>
        <fullName evidence="4">Prolyl tripeptidyl peptidase</fullName>
    </submittedName>
</protein>
<dbReference type="Pfam" id="PF00326">
    <property type="entry name" value="Peptidase_S9"/>
    <property type="match status" value="1"/>
</dbReference>
<dbReference type="RefSeq" id="WP_106543063.1">
    <property type="nucleotide sequence ID" value="NZ_BLAU01000001.1"/>
</dbReference>
<feature type="signal peptide" evidence="1">
    <location>
        <begin position="1"/>
        <end position="20"/>
    </location>
</feature>
<comment type="caution">
    <text evidence="5">The sequence shown here is derived from an EMBL/GenBank/DDBJ whole genome shotgun (WGS) entry which is preliminary data.</text>
</comment>
<dbReference type="SUPFAM" id="SSF82171">
    <property type="entry name" value="DPP6 N-terminal domain-like"/>
    <property type="match status" value="1"/>
</dbReference>
<dbReference type="SUPFAM" id="SSF53474">
    <property type="entry name" value="alpha/beta-Hydrolases"/>
    <property type="match status" value="1"/>
</dbReference>
<dbReference type="PANTHER" id="PTHR11731">
    <property type="entry name" value="PROTEASE FAMILY S9B,C DIPEPTIDYL-PEPTIDASE IV-RELATED"/>
    <property type="match status" value="1"/>
</dbReference>
<proteinExistence type="predicted"/>
<evidence type="ECO:0000259" key="2">
    <source>
        <dbReference type="Pfam" id="PF00326"/>
    </source>
</evidence>
<dbReference type="Pfam" id="PF00930">
    <property type="entry name" value="DPPIV_N"/>
    <property type="match status" value="1"/>
</dbReference>
<dbReference type="AlphaFoldDB" id="A0A2P8C9X9"/>
<gene>
    <name evidence="5" type="ORF">CLV93_108169</name>
    <name evidence="4" type="ORF">JCM18694_15310</name>
</gene>
<feature type="chain" id="PRO_5015135932" evidence="1">
    <location>
        <begin position="21"/>
        <end position="713"/>
    </location>
</feature>
<accession>A0A2P8C9X9</accession>
<dbReference type="Proteomes" id="UP000240621">
    <property type="component" value="Unassembled WGS sequence"/>
</dbReference>
<feature type="domain" description="Peptidase S9 prolyl oligopeptidase catalytic" evidence="2">
    <location>
        <begin position="519"/>
        <end position="713"/>
    </location>
</feature>
<dbReference type="InterPro" id="IPR002469">
    <property type="entry name" value="Peptidase_S9B_N"/>
</dbReference>
<dbReference type="GO" id="GO:0006508">
    <property type="term" value="P:proteolysis"/>
    <property type="evidence" value="ECO:0007669"/>
    <property type="project" value="InterPro"/>
</dbReference>
<dbReference type="PANTHER" id="PTHR11731:SF193">
    <property type="entry name" value="DIPEPTIDYL PEPTIDASE 9"/>
    <property type="match status" value="1"/>
</dbReference>
<dbReference type="GO" id="GO:0008236">
    <property type="term" value="F:serine-type peptidase activity"/>
    <property type="evidence" value="ECO:0007669"/>
    <property type="project" value="InterPro"/>
</dbReference>
<evidence type="ECO:0000313" key="6">
    <source>
        <dbReference type="Proteomes" id="UP000240621"/>
    </source>
</evidence>
<reference evidence="4 7" key="2">
    <citation type="submission" date="2019-10" db="EMBL/GenBank/DDBJ databases">
        <title>Prolixibacter strains distinguished by the presence of nitrate reductase genes were adept at nitrate-dependent anaerobic corrosion of metallic iron and carbon steel.</title>
        <authorList>
            <person name="Iino T."/>
            <person name="Shono N."/>
            <person name="Ito K."/>
            <person name="Nakamura R."/>
            <person name="Sueoka K."/>
            <person name="Harayama S."/>
            <person name="Ohkuma M."/>
        </authorList>
    </citation>
    <scope>NUCLEOTIDE SEQUENCE [LARGE SCALE GENOMIC DNA]</scope>
    <source>
        <strain evidence="4 7">MIC1-1</strain>
    </source>
</reference>
<reference evidence="5 6" key="1">
    <citation type="submission" date="2018-03" db="EMBL/GenBank/DDBJ databases">
        <title>Genomic Encyclopedia of Archaeal and Bacterial Type Strains, Phase II (KMG-II): from individual species to whole genera.</title>
        <authorList>
            <person name="Goeker M."/>
        </authorList>
    </citation>
    <scope>NUCLEOTIDE SEQUENCE [LARGE SCALE GENOMIC DNA]</scope>
    <source>
        <strain evidence="5 6">DSM 27267</strain>
    </source>
</reference>
<organism evidence="5 6">
    <name type="scientific">Prolixibacter denitrificans</name>
    <dbReference type="NCBI Taxonomy" id="1541063"/>
    <lineage>
        <taxon>Bacteria</taxon>
        <taxon>Pseudomonadati</taxon>
        <taxon>Bacteroidota</taxon>
        <taxon>Bacteroidia</taxon>
        <taxon>Marinilabiliales</taxon>
        <taxon>Prolixibacteraceae</taxon>
        <taxon>Prolixibacter</taxon>
    </lineage>
</organism>
<evidence type="ECO:0000313" key="4">
    <source>
        <dbReference type="EMBL" id="GET21285.1"/>
    </source>
</evidence>
<name>A0A2P8C9X9_9BACT</name>